<reference evidence="3" key="1">
    <citation type="submission" date="2023-07" db="EMBL/GenBank/DDBJ databases">
        <title>30 novel species of actinomycetes from the DSMZ collection.</title>
        <authorList>
            <person name="Nouioui I."/>
        </authorList>
    </citation>
    <scope>NUCLEOTIDE SEQUENCE [LARGE SCALE GENOMIC DNA]</scope>
    <source>
        <strain evidence="3">DSM 41886</strain>
    </source>
</reference>
<dbReference type="InterPro" id="IPR013217">
    <property type="entry name" value="Methyltransf_12"/>
</dbReference>
<dbReference type="Proteomes" id="UP001183615">
    <property type="component" value="Unassembled WGS sequence"/>
</dbReference>
<evidence type="ECO:0000313" key="3">
    <source>
        <dbReference type="Proteomes" id="UP001183615"/>
    </source>
</evidence>
<dbReference type="InterPro" id="IPR029063">
    <property type="entry name" value="SAM-dependent_MTases_sf"/>
</dbReference>
<sequence length="229" mass="25501">MSIDHDREREAADRALVEGHAPYHRRALAFYDLFVMHGSAPWCWRCPSRNFRQLYDTCIGARHAEIGVGTGYLLARCRFPVPDPHITLVDLNPATLDYTAERLADFRTERVLANALEPLPLDEGAYDSAALSFLLHCIPGSLKEKGIALANAARVVRPGGVVFGSTVLASGVPVSRAGRFLMRDLNRKGVFHNDRDSLGDLRDQLHTPFERHELVVRGCVGLFRAWTPS</sequence>
<evidence type="ECO:0000259" key="1">
    <source>
        <dbReference type="Pfam" id="PF08242"/>
    </source>
</evidence>
<keyword evidence="3" id="KW-1185">Reference proteome</keyword>
<dbReference type="Gene3D" id="3.40.50.150">
    <property type="entry name" value="Vaccinia Virus protein VP39"/>
    <property type="match status" value="1"/>
</dbReference>
<dbReference type="EMBL" id="JAVREV010000019">
    <property type="protein sequence ID" value="MDT0446466.1"/>
    <property type="molecule type" value="Genomic_DNA"/>
</dbReference>
<proteinExistence type="predicted"/>
<name>A0ABU2SBW3_9ACTN</name>
<gene>
    <name evidence="2" type="ORF">RM779_28290</name>
</gene>
<dbReference type="PIRSF" id="PIRSF011491">
    <property type="entry name" value="Mtase_YbcY_prd"/>
    <property type="match status" value="1"/>
</dbReference>
<dbReference type="EC" id="2.1.-.-" evidence="2"/>
<keyword evidence="2" id="KW-0808">Transferase</keyword>
<dbReference type="SUPFAM" id="SSF53335">
    <property type="entry name" value="S-adenosyl-L-methionine-dependent methyltransferases"/>
    <property type="match status" value="1"/>
</dbReference>
<dbReference type="PANTHER" id="PTHR42912">
    <property type="entry name" value="METHYLTRANSFERASE"/>
    <property type="match status" value="1"/>
</dbReference>
<dbReference type="GO" id="GO:0008168">
    <property type="term" value="F:methyltransferase activity"/>
    <property type="evidence" value="ECO:0007669"/>
    <property type="project" value="UniProtKB-KW"/>
</dbReference>
<organism evidence="2 3">
    <name type="scientific">Streptomyces johnsoniae</name>
    <dbReference type="NCBI Taxonomy" id="3075532"/>
    <lineage>
        <taxon>Bacteria</taxon>
        <taxon>Bacillati</taxon>
        <taxon>Actinomycetota</taxon>
        <taxon>Actinomycetes</taxon>
        <taxon>Kitasatosporales</taxon>
        <taxon>Streptomycetaceae</taxon>
        <taxon>Streptomyces</taxon>
    </lineage>
</organism>
<dbReference type="RefSeq" id="WP_311620616.1">
    <property type="nucleotide sequence ID" value="NZ_JAVREV010000019.1"/>
</dbReference>
<keyword evidence="2" id="KW-0489">Methyltransferase</keyword>
<feature type="domain" description="Methyltransferase type 12" evidence="1">
    <location>
        <begin position="65"/>
        <end position="162"/>
    </location>
</feature>
<protein>
    <submittedName>
        <fullName evidence="2">Class I SAM-dependent methyltransferase</fullName>
        <ecNumber evidence="2">2.1.-.-</ecNumber>
    </submittedName>
</protein>
<dbReference type="InterPro" id="IPR050508">
    <property type="entry name" value="Methyltransf_Superfamily"/>
</dbReference>
<evidence type="ECO:0000313" key="2">
    <source>
        <dbReference type="EMBL" id="MDT0446466.1"/>
    </source>
</evidence>
<dbReference type="Pfam" id="PF08242">
    <property type="entry name" value="Methyltransf_12"/>
    <property type="match status" value="1"/>
</dbReference>
<comment type="caution">
    <text evidence="2">The sequence shown here is derived from an EMBL/GenBank/DDBJ whole genome shotgun (WGS) entry which is preliminary data.</text>
</comment>
<dbReference type="GO" id="GO:0032259">
    <property type="term" value="P:methylation"/>
    <property type="evidence" value="ECO:0007669"/>
    <property type="project" value="UniProtKB-KW"/>
</dbReference>
<dbReference type="InterPro" id="IPR016584">
    <property type="entry name" value="MeTrfase_VrtF"/>
</dbReference>
<accession>A0ABU2SBW3</accession>
<dbReference type="CDD" id="cd02440">
    <property type="entry name" value="AdoMet_MTases"/>
    <property type="match status" value="1"/>
</dbReference>